<evidence type="ECO:0008006" key="11">
    <source>
        <dbReference type="Google" id="ProtNLM"/>
    </source>
</evidence>
<feature type="compositionally biased region" description="Low complexity" evidence="5">
    <location>
        <begin position="12"/>
        <end position="29"/>
    </location>
</feature>
<feature type="region of interest" description="Disordered" evidence="5">
    <location>
        <begin position="1"/>
        <end position="58"/>
    </location>
</feature>
<gene>
    <name evidence="8" type="ORF">FB380_002471</name>
    <name evidence="7" type="ORF">GCM10011589_27160</name>
</gene>
<dbReference type="GO" id="GO:0016020">
    <property type="term" value="C:membrane"/>
    <property type="evidence" value="ECO:0007669"/>
    <property type="project" value="UniProtKB-SubCell"/>
</dbReference>
<evidence type="ECO:0000256" key="5">
    <source>
        <dbReference type="SAM" id="MobiDB-lite"/>
    </source>
</evidence>
<dbReference type="PANTHER" id="PTHR14948:SF25">
    <property type="entry name" value="DUF4190 DOMAIN-CONTAINING PROTEIN"/>
    <property type="match status" value="1"/>
</dbReference>
<feature type="transmembrane region" description="Helical" evidence="6">
    <location>
        <begin position="116"/>
        <end position="136"/>
    </location>
</feature>
<organism evidence="8 9">
    <name type="scientific">Modestobacter marinus</name>
    <dbReference type="NCBI Taxonomy" id="477641"/>
    <lineage>
        <taxon>Bacteria</taxon>
        <taxon>Bacillati</taxon>
        <taxon>Actinomycetota</taxon>
        <taxon>Actinomycetes</taxon>
        <taxon>Geodermatophilales</taxon>
        <taxon>Geodermatophilaceae</taxon>
        <taxon>Modestobacter</taxon>
    </lineage>
</organism>
<evidence type="ECO:0000256" key="6">
    <source>
        <dbReference type="SAM" id="Phobius"/>
    </source>
</evidence>
<proteinExistence type="predicted"/>
<keyword evidence="3 6" id="KW-1133">Transmembrane helix</keyword>
<keyword evidence="4 6" id="KW-0472">Membrane</keyword>
<dbReference type="RefSeq" id="WP_166755312.1">
    <property type="nucleotide sequence ID" value="NZ_BAABJU010000015.1"/>
</dbReference>
<evidence type="ECO:0000256" key="4">
    <source>
        <dbReference type="ARBA" id="ARBA00023136"/>
    </source>
</evidence>
<evidence type="ECO:0000256" key="2">
    <source>
        <dbReference type="ARBA" id="ARBA00022692"/>
    </source>
</evidence>
<dbReference type="EMBL" id="JAAMPA010000001">
    <property type="protein sequence ID" value="NIH68025.1"/>
    <property type="molecule type" value="Genomic_DNA"/>
</dbReference>
<dbReference type="Pfam" id="PF04505">
    <property type="entry name" value="CD225"/>
    <property type="match status" value="1"/>
</dbReference>
<evidence type="ECO:0000313" key="8">
    <source>
        <dbReference type="EMBL" id="NIH68025.1"/>
    </source>
</evidence>
<dbReference type="InterPro" id="IPR007593">
    <property type="entry name" value="CD225/Dispanin_fam"/>
</dbReference>
<evidence type="ECO:0000256" key="1">
    <source>
        <dbReference type="ARBA" id="ARBA00004370"/>
    </source>
</evidence>
<dbReference type="Proteomes" id="UP000648663">
    <property type="component" value="Unassembled WGS sequence"/>
</dbReference>
<protein>
    <recommendedName>
        <fullName evidence="11">Interferon-induced transmembrane protein</fullName>
    </recommendedName>
</protein>
<comment type="caution">
    <text evidence="8">The sequence shown here is derived from an EMBL/GenBank/DDBJ whole genome shotgun (WGS) entry which is preliminary data.</text>
</comment>
<dbReference type="EMBL" id="BMMI01000005">
    <property type="protein sequence ID" value="GGL69377.1"/>
    <property type="molecule type" value="Genomic_DNA"/>
</dbReference>
<keyword evidence="2 6" id="KW-0812">Transmembrane</keyword>
<evidence type="ECO:0000313" key="10">
    <source>
        <dbReference type="Proteomes" id="UP000648663"/>
    </source>
</evidence>
<evidence type="ECO:0000313" key="9">
    <source>
        <dbReference type="Proteomes" id="UP000552836"/>
    </source>
</evidence>
<dbReference type="InterPro" id="IPR051423">
    <property type="entry name" value="CD225/Dispanin"/>
</dbReference>
<sequence length="145" mass="15568">MTQSQDPGEDWGGPTPWQQPPQHLQQSSHQEPHPVGSGQPSRAGGHPPGIQWPQQQVWLHTPPEPPPTYLVQAVLVTVLCIFFPFAGVIALVFAAQTSQKIAAGDLPGAQKASRRARLWVIIGLVLGCSIWLLYAIGTALPSSTS</sequence>
<comment type="subcellular location">
    <subcellularLocation>
        <location evidence="1">Membrane</location>
    </subcellularLocation>
</comment>
<dbReference type="PANTHER" id="PTHR14948">
    <property type="entry name" value="NG5"/>
    <property type="match status" value="1"/>
</dbReference>
<reference evidence="8 9" key="3">
    <citation type="submission" date="2020-02" db="EMBL/GenBank/DDBJ databases">
        <title>Sequencing the genomes of 1000 actinobacteria strains.</title>
        <authorList>
            <person name="Klenk H.-P."/>
        </authorList>
    </citation>
    <scope>NUCLEOTIDE SEQUENCE [LARGE SCALE GENOMIC DNA]</scope>
    <source>
        <strain evidence="8 9">DSM 45201</strain>
    </source>
</reference>
<feature type="transmembrane region" description="Helical" evidence="6">
    <location>
        <begin position="69"/>
        <end position="95"/>
    </location>
</feature>
<evidence type="ECO:0000256" key="3">
    <source>
        <dbReference type="ARBA" id="ARBA00022989"/>
    </source>
</evidence>
<dbReference type="Proteomes" id="UP000552836">
    <property type="component" value="Unassembled WGS sequence"/>
</dbReference>
<dbReference type="AlphaFoldDB" id="A0A846LR75"/>
<keyword evidence="10" id="KW-1185">Reference proteome</keyword>
<name>A0A846LR75_9ACTN</name>
<evidence type="ECO:0000313" key="7">
    <source>
        <dbReference type="EMBL" id="GGL69377.1"/>
    </source>
</evidence>
<reference evidence="7" key="1">
    <citation type="journal article" date="2014" name="Int. J. Syst. Evol. Microbiol.">
        <title>Complete genome of a new Firmicutes species belonging to the dominant human colonic microbiota ('Ruminococcus bicirculans') reveals two chromosomes and a selective capacity to utilize plant glucans.</title>
        <authorList>
            <consortium name="NISC Comparative Sequencing Program"/>
            <person name="Wegmann U."/>
            <person name="Louis P."/>
            <person name="Goesmann A."/>
            <person name="Henrissat B."/>
            <person name="Duncan S.H."/>
            <person name="Flint H.J."/>
        </authorList>
    </citation>
    <scope>NUCLEOTIDE SEQUENCE</scope>
    <source>
        <strain evidence="7">CGMCC 4.5581</strain>
    </source>
</reference>
<accession>A0A846LR75</accession>
<reference evidence="7" key="4">
    <citation type="submission" date="2024-05" db="EMBL/GenBank/DDBJ databases">
        <authorList>
            <person name="Sun Q."/>
            <person name="Zhou Y."/>
        </authorList>
    </citation>
    <scope>NUCLEOTIDE SEQUENCE</scope>
    <source>
        <strain evidence="7">CGMCC 4.5581</strain>
    </source>
</reference>
<reference evidence="10" key="2">
    <citation type="journal article" date="2019" name="Int. J. Syst. Evol. Microbiol.">
        <title>The Global Catalogue of Microorganisms (GCM) 10K type strain sequencing project: providing services to taxonomists for standard genome sequencing and annotation.</title>
        <authorList>
            <consortium name="The Broad Institute Genomics Platform"/>
            <consortium name="The Broad Institute Genome Sequencing Center for Infectious Disease"/>
            <person name="Wu L."/>
            <person name="Ma J."/>
        </authorList>
    </citation>
    <scope>NUCLEOTIDE SEQUENCE [LARGE SCALE GENOMIC DNA]</scope>
    <source>
        <strain evidence="10">CGMCC 4.5581</strain>
    </source>
</reference>